<evidence type="ECO:0000256" key="4">
    <source>
        <dbReference type="ARBA" id="ARBA00024346"/>
    </source>
</evidence>
<evidence type="ECO:0000313" key="8">
    <source>
        <dbReference type="EMBL" id="MXR67302.1"/>
    </source>
</evidence>
<protein>
    <recommendedName>
        <fullName evidence="5">Protein-arginine rhamnosyltransferase</fullName>
    </recommendedName>
    <alternativeName>
        <fullName evidence="6">EF-P arginine rhamnosyltransferase</fullName>
    </alternativeName>
</protein>
<evidence type="ECO:0000256" key="1">
    <source>
        <dbReference type="ARBA" id="ARBA00022676"/>
    </source>
</evidence>
<organism evidence="8 9">
    <name type="scientific">Shewanella insulae</name>
    <dbReference type="NCBI Taxonomy" id="2681496"/>
    <lineage>
        <taxon>Bacteria</taxon>
        <taxon>Pseudomonadati</taxon>
        <taxon>Pseudomonadota</taxon>
        <taxon>Gammaproteobacteria</taxon>
        <taxon>Alteromonadales</taxon>
        <taxon>Shewanellaceae</taxon>
        <taxon>Shewanella</taxon>
    </lineage>
</organism>
<comment type="similarity">
    <text evidence="4">Belongs to the glycosyltransferase 104 family.</text>
</comment>
<reference evidence="8 9" key="1">
    <citation type="submission" date="2019-12" db="EMBL/GenBank/DDBJ databases">
        <title>Shewanella insulae sp. nov., isolated from a tidal flat.</title>
        <authorList>
            <person name="Yoon J.-H."/>
        </authorList>
    </citation>
    <scope>NUCLEOTIDE SEQUENCE [LARGE SCALE GENOMIC DNA]</scope>
    <source>
        <strain evidence="8 9">JBTF-M18</strain>
    </source>
</reference>
<gene>
    <name evidence="8" type="primary">earP</name>
    <name evidence="8" type="ORF">GNT65_01195</name>
</gene>
<keyword evidence="2 8" id="KW-0808">Transferase</keyword>
<dbReference type="GO" id="GO:0106361">
    <property type="term" value="F:protein-arginine rhamnosyltransferase activity"/>
    <property type="evidence" value="ECO:0007669"/>
    <property type="project" value="InterPro"/>
</dbReference>
<comment type="catalytic activity">
    <reaction evidence="7">
        <text>dTDP-beta-L-rhamnose + L-arginyl-[protein] = N(omega)-(alpha-L-rhamnosyl)-L-arginyl-[protein] + dTDP + H(+)</text>
        <dbReference type="Rhea" id="RHEA:66692"/>
        <dbReference type="Rhea" id="RHEA-COMP:10532"/>
        <dbReference type="Rhea" id="RHEA-COMP:17096"/>
        <dbReference type="ChEBI" id="CHEBI:15378"/>
        <dbReference type="ChEBI" id="CHEBI:29965"/>
        <dbReference type="ChEBI" id="CHEBI:57510"/>
        <dbReference type="ChEBI" id="CHEBI:58369"/>
        <dbReference type="ChEBI" id="CHEBI:167445"/>
    </reaction>
    <physiologicalReaction direction="left-to-right" evidence="7">
        <dbReference type="Rhea" id="RHEA:66693"/>
    </physiologicalReaction>
</comment>
<evidence type="ECO:0000256" key="2">
    <source>
        <dbReference type="ARBA" id="ARBA00022679"/>
    </source>
</evidence>
<dbReference type="RefSeq" id="WP_160793310.1">
    <property type="nucleotide sequence ID" value="NZ_WRPA01000001.1"/>
</dbReference>
<dbReference type="AlphaFoldDB" id="A0A6L7HSS4"/>
<dbReference type="GO" id="GO:0003746">
    <property type="term" value="F:translation elongation factor activity"/>
    <property type="evidence" value="ECO:0007669"/>
    <property type="project" value="UniProtKB-KW"/>
</dbReference>
<keyword evidence="8" id="KW-0251">Elongation factor</keyword>
<accession>A0A6L7HSS4</accession>
<comment type="function">
    <text evidence="3">Protein-arginine rhamnosyltransferase that catalyzes the transfer of a single rhamnose to elongation factor P (EF-P) on 'Lys-32', a modification required for EF-P-dependent rescue of polyproline stalled ribosomes.</text>
</comment>
<evidence type="ECO:0000256" key="7">
    <source>
        <dbReference type="ARBA" id="ARBA00048472"/>
    </source>
</evidence>
<dbReference type="Pfam" id="PF10093">
    <property type="entry name" value="EarP"/>
    <property type="match status" value="1"/>
</dbReference>
<dbReference type="EMBL" id="WRPA01000001">
    <property type="protein sequence ID" value="MXR67302.1"/>
    <property type="molecule type" value="Genomic_DNA"/>
</dbReference>
<evidence type="ECO:0000313" key="9">
    <source>
        <dbReference type="Proteomes" id="UP000474778"/>
    </source>
</evidence>
<evidence type="ECO:0000256" key="6">
    <source>
        <dbReference type="ARBA" id="ARBA00030025"/>
    </source>
</evidence>
<keyword evidence="1" id="KW-0328">Glycosyltransferase</keyword>
<evidence type="ECO:0000256" key="5">
    <source>
        <dbReference type="ARBA" id="ARBA00024416"/>
    </source>
</evidence>
<sequence length="389" mass="44116">MQSQTQANHWDIFCAVVDNYGDIGVTWRLAKQLAKEYGLAVNLWVDDLASFGHILPKLDPKCASQNFEGVCIKHWDTPLTQEYQPGDVLIEAFACELPPEVLDQITALHRSGNQVPVWLNLEYLSAEDWVEGCHGLPSLQRSGLKKQFYFPGFTPKTGGLICEADLLQRRQAWQDNNERQAFFETLGLSGIQTDHTVISLFSYESDSLEALCRHWQQGDNQIHLLVPIGRSLNSLGAFVDPQGPLTPGSRYSHGKLTIHLLPMTDQQGYDRLLWSSDFNIVRGEDSFLRAQWAAKPFIWHIYPQEEDYHLIKLEAFMAFYCHNLAPEIASAWKKLNIGFNQGAQETLPSLWQQVDNAHSALTQHAQNWPNEALNDADLATRLVQFVKNS</sequence>
<dbReference type="NCBIfam" id="TIGR03837">
    <property type="entry name" value="efp_Arg_rhamno"/>
    <property type="match status" value="1"/>
</dbReference>
<dbReference type="InterPro" id="IPR016633">
    <property type="entry name" value="EarP"/>
</dbReference>
<keyword evidence="9" id="KW-1185">Reference proteome</keyword>
<keyword evidence="8" id="KW-0648">Protein biosynthesis</keyword>
<dbReference type="Proteomes" id="UP000474778">
    <property type="component" value="Unassembled WGS sequence"/>
</dbReference>
<comment type="caution">
    <text evidence="8">The sequence shown here is derived from an EMBL/GenBank/DDBJ whole genome shotgun (WGS) entry which is preliminary data.</text>
</comment>
<dbReference type="PIRSF" id="PIRSF015557">
    <property type="entry name" value="UCP015557"/>
    <property type="match status" value="1"/>
</dbReference>
<evidence type="ECO:0000256" key="3">
    <source>
        <dbReference type="ARBA" id="ARBA00024303"/>
    </source>
</evidence>
<name>A0A6L7HSS4_9GAMM</name>
<proteinExistence type="inferred from homology"/>